<dbReference type="GO" id="GO:0005524">
    <property type="term" value="F:ATP binding"/>
    <property type="evidence" value="ECO:0007669"/>
    <property type="project" value="UniProtKB-KW"/>
</dbReference>
<keyword evidence="2" id="KW-0547">Nucleotide-binding</keyword>
<dbReference type="AlphaFoldDB" id="A0A367EAK6"/>
<dbReference type="CDD" id="cd00882">
    <property type="entry name" value="Ras_like_GTPase"/>
    <property type="match status" value="1"/>
</dbReference>
<dbReference type="EMBL" id="QOIM01000042">
    <property type="protein sequence ID" value="RCG15096.1"/>
    <property type="molecule type" value="Genomic_DNA"/>
</dbReference>
<feature type="compositionally biased region" description="Low complexity" evidence="1">
    <location>
        <begin position="243"/>
        <end position="252"/>
    </location>
</feature>
<evidence type="ECO:0000313" key="3">
    <source>
        <dbReference type="Proteomes" id="UP000253507"/>
    </source>
</evidence>
<feature type="compositionally biased region" description="Gly residues" evidence="1">
    <location>
        <begin position="163"/>
        <end position="208"/>
    </location>
</feature>
<accession>A0A367EAK6</accession>
<name>A0A367EAK6_9ACTN</name>
<sequence length="779" mass="81224">MGHSAHVAILDVRLELLDALTALRERVAAARFPLPLPGAERARRSRDELLAQLDDYLLPRVRTPEAPLLAVIGGSTGAGKSTLVNSLVGRKVSEAGVLRPTTRTPVLVCHPDDRAWFIGRRVLPGLERVWVPRQDAPGAPDPAVGSGSGGAGSAAGPRTGTRAGAGAGGRTGTRLGAGAGGVGGPGPRGDVGSGGGAGAVRGPGGAGADVGFVGLPADDGRSGHGGGWRGGPGRSRDGERAAPPDTDCDPAAWGPDGNAAAWGTDGESQWQADGSRWQTGASRWQAGDPQWQGDGVTERASGRRPTWEAGGEHDWEPGWESGWDGDEAAEGEAPLPTLRIETDSGLPPGLALLDAPDIDSLVAHNRDLAAELICAADIWVLVTTAARYGDAVPWHLLRSAKEYDVTLATVLDRVPHQMATEVAAQYGLLLDREGLGEVPRFTIPELPESASGSGLLPVSAVSGLRDWLEGRAADPAARQAAADRTAAGALASLRPRIAALAGAAATQYAAVYRLTRHIETAYDHAGTRLRARITEGELLAGDAAEHWRCFPADSDGDELLDALCDGLAALLCGAVAAADERVAEQCRSTPALDHCGPSGPEGEQERGEAAGRIGVMVRRWRRCVEELAEEETRAAGRAAAPDGDTERVAGLLVAALLGGRRAAGADDSLAALLGEDNAHELREQCAEMLDECVERVLNGERDLRLAPLDDVNTGPEPQMELVAAFSAVIRLDKAPHRLREPAGAQTPTRDFPPTRTPLGLHTSTQRGPQRGLLSAHMER</sequence>
<gene>
    <name evidence="2" type="ORF">DQ392_26210</name>
</gene>
<dbReference type="GO" id="GO:0005525">
    <property type="term" value="F:GTP binding"/>
    <property type="evidence" value="ECO:0007669"/>
    <property type="project" value="InterPro"/>
</dbReference>
<dbReference type="GO" id="GO:0019843">
    <property type="term" value="F:rRNA binding"/>
    <property type="evidence" value="ECO:0007669"/>
    <property type="project" value="TreeGrafter"/>
</dbReference>
<proteinExistence type="predicted"/>
<dbReference type="Gene3D" id="3.40.50.300">
    <property type="entry name" value="P-loop containing nucleotide triphosphate hydrolases"/>
    <property type="match status" value="1"/>
</dbReference>
<keyword evidence="2" id="KW-0067">ATP-binding</keyword>
<feature type="compositionally biased region" description="Polar residues" evidence="1">
    <location>
        <begin position="266"/>
        <end position="282"/>
    </location>
</feature>
<comment type="caution">
    <text evidence="2">The sequence shown here is derived from an EMBL/GenBank/DDBJ whole genome shotgun (WGS) entry which is preliminary data.</text>
</comment>
<dbReference type="OrthoDB" id="207675at2"/>
<dbReference type="PANTHER" id="PTHR42698">
    <property type="entry name" value="GTPASE ERA"/>
    <property type="match status" value="1"/>
</dbReference>
<protein>
    <submittedName>
        <fullName evidence="2">ATP-binding protein</fullName>
    </submittedName>
</protein>
<evidence type="ECO:0000313" key="2">
    <source>
        <dbReference type="EMBL" id="RCG15096.1"/>
    </source>
</evidence>
<evidence type="ECO:0000256" key="1">
    <source>
        <dbReference type="SAM" id="MobiDB-lite"/>
    </source>
</evidence>
<dbReference type="PANTHER" id="PTHR42698:SF1">
    <property type="entry name" value="GTPASE ERA, MITOCHONDRIAL"/>
    <property type="match status" value="1"/>
</dbReference>
<dbReference type="SUPFAM" id="SSF52540">
    <property type="entry name" value="P-loop containing nucleoside triphosphate hydrolases"/>
    <property type="match status" value="2"/>
</dbReference>
<dbReference type="GO" id="GO:0043024">
    <property type="term" value="F:ribosomal small subunit binding"/>
    <property type="evidence" value="ECO:0007669"/>
    <property type="project" value="TreeGrafter"/>
</dbReference>
<feature type="compositionally biased region" description="Low complexity" evidence="1">
    <location>
        <begin position="746"/>
        <end position="757"/>
    </location>
</feature>
<feature type="compositionally biased region" description="Low complexity" evidence="1">
    <location>
        <begin position="135"/>
        <end position="145"/>
    </location>
</feature>
<reference evidence="2 3" key="1">
    <citation type="submission" date="2018-06" db="EMBL/GenBank/DDBJ databases">
        <title>Streptomyces reniochalinae sp. nov. and Streptomyces diacarnus sp. nov. from marine sponges.</title>
        <authorList>
            <person name="Li L."/>
        </authorList>
    </citation>
    <scope>NUCLEOTIDE SEQUENCE [LARGE SCALE GENOMIC DNA]</scope>
    <source>
        <strain evidence="2 3">LHW50302</strain>
    </source>
</reference>
<organism evidence="2 3">
    <name type="scientific">Streptomyces reniochalinae</name>
    <dbReference type="NCBI Taxonomy" id="2250578"/>
    <lineage>
        <taxon>Bacteria</taxon>
        <taxon>Bacillati</taxon>
        <taxon>Actinomycetota</taxon>
        <taxon>Actinomycetes</taxon>
        <taxon>Kitasatosporales</taxon>
        <taxon>Streptomycetaceae</taxon>
        <taxon>Streptomyces</taxon>
    </lineage>
</organism>
<dbReference type="InterPro" id="IPR027417">
    <property type="entry name" value="P-loop_NTPase"/>
</dbReference>
<feature type="compositionally biased region" description="Gly residues" evidence="1">
    <location>
        <begin position="223"/>
        <end position="233"/>
    </location>
</feature>
<dbReference type="GO" id="GO:0000028">
    <property type="term" value="P:ribosomal small subunit assembly"/>
    <property type="evidence" value="ECO:0007669"/>
    <property type="project" value="TreeGrafter"/>
</dbReference>
<feature type="region of interest" description="Disordered" evidence="1">
    <location>
        <begin position="133"/>
        <end position="330"/>
    </location>
</feature>
<keyword evidence="3" id="KW-1185">Reference proteome</keyword>
<dbReference type="InterPro" id="IPR005662">
    <property type="entry name" value="GTPase_Era-like"/>
</dbReference>
<dbReference type="GO" id="GO:0005829">
    <property type="term" value="C:cytosol"/>
    <property type="evidence" value="ECO:0007669"/>
    <property type="project" value="TreeGrafter"/>
</dbReference>
<feature type="region of interest" description="Disordered" evidence="1">
    <location>
        <begin position="738"/>
        <end position="779"/>
    </location>
</feature>
<dbReference type="Proteomes" id="UP000253507">
    <property type="component" value="Unassembled WGS sequence"/>
</dbReference>